<accession>A0ACA9N8G5</accession>
<name>A0ACA9N8G5_9GLOM</name>
<dbReference type="Proteomes" id="UP000789920">
    <property type="component" value="Unassembled WGS sequence"/>
</dbReference>
<evidence type="ECO:0000313" key="1">
    <source>
        <dbReference type="EMBL" id="CAG8634259.1"/>
    </source>
</evidence>
<comment type="caution">
    <text evidence="1">The sequence shown here is derived from an EMBL/GenBank/DDBJ whole genome shotgun (WGS) entry which is preliminary data.</text>
</comment>
<dbReference type="EMBL" id="CAJVQC010012057">
    <property type="protein sequence ID" value="CAG8634259.1"/>
    <property type="molecule type" value="Genomic_DNA"/>
</dbReference>
<keyword evidence="2" id="KW-1185">Reference proteome</keyword>
<feature type="non-terminal residue" evidence="1">
    <location>
        <position position="1"/>
    </location>
</feature>
<sequence length="413" mass="46185">SSPKSPPDSSPSSVLAKLWNVEEKEVPKLFAREETLIKGNLQLIPLLDESIYGGSYINLKANKIIINTIDPSKKGIITNNKTIKPYLNFLSFVQVNNSLAKLNNTYEKLIRLARHYKVKDVMISNEYKKNNIVIYLNNTDDKANKAFINSAKKLDPIPIIAYNKKIKKRSLHNSSSLKSRQITIPLLGGSHIGHPHAECTVGFWVHFRGTYYITTCGHCITNGITNAEGQYIFDYKGINPPEYIGPMTMYDLSGVDRGFIYPDNPKFVKSPYIKNPEFRVQPELAIADTTPIAGNSIIGATVCTIGALSNLRCGNVKTGDMTEFVREHEIENMIVTTRMTQHGDSGAPVFRFIELFSLSAPLKVHLIGMHNAEGFMAESEDSPEVIPISTHMPLYKILKNDMSVFTIYDADPQ</sequence>
<organism evidence="1 2">
    <name type="scientific">Racocetra persica</name>
    <dbReference type="NCBI Taxonomy" id="160502"/>
    <lineage>
        <taxon>Eukaryota</taxon>
        <taxon>Fungi</taxon>
        <taxon>Fungi incertae sedis</taxon>
        <taxon>Mucoromycota</taxon>
        <taxon>Glomeromycotina</taxon>
        <taxon>Glomeromycetes</taxon>
        <taxon>Diversisporales</taxon>
        <taxon>Gigasporaceae</taxon>
        <taxon>Racocetra</taxon>
    </lineage>
</organism>
<gene>
    <name evidence="1" type="ORF">RPERSI_LOCUS7234</name>
</gene>
<protein>
    <submittedName>
        <fullName evidence="1">22297_t:CDS:1</fullName>
    </submittedName>
</protein>
<evidence type="ECO:0000313" key="2">
    <source>
        <dbReference type="Proteomes" id="UP000789920"/>
    </source>
</evidence>
<proteinExistence type="predicted"/>
<reference evidence="1" key="1">
    <citation type="submission" date="2021-06" db="EMBL/GenBank/DDBJ databases">
        <authorList>
            <person name="Kallberg Y."/>
            <person name="Tangrot J."/>
            <person name="Rosling A."/>
        </authorList>
    </citation>
    <scope>NUCLEOTIDE SEQUENCE</scope>
    <source>
        <strain evidence="1">MA461A</strain>
    </source>
</reference>